<dbReference type="EMBL" id="FP565809">
    <property type="protein sequence ID" value="CBH20446.1"/>
    <property type="molecule type" value="Genomic_DNA"/>
</dbReference>
<gene>
    <name evidence="4" type="ordered locus">CLOST_0316</name>
</gene>
<accession>E3PUW6</accession>
<reference evidence="5" key="1">
    <citation type="journal article" date="2010" name="BMC Genomics">
        <title>Clostridium sticklandii, a specialist in amino acid degradation:revisiting its metabolism through its genome sequence.</title>
        <authorList>
            <person name="Fonknechten N."/>
            <person name="Chaussonnerie S."/>
            <person name="Tricot S."/>
            <person name="Lajus A."/>
            <person name="Andreesen J.R."/>
            <person name="Perchat N."/>
            <person name="Pelletier E."/>
            <person name="Gouyvenoux M."/>
            <person name="Barbe V."/>
            <person name="Salanoubat M."/>
            <person name="Le Paslier D."/>
            <person name="Weissenbach J."/>
            <person name="Cohen G.N."/>
            <person name="Kreimeyer A."/>
        </authorList>
    </citation>
    <scope>NUCLEOTIDE SEQUENCE [LARGE SCALE GENOMIC DNA]</scope>
    <source>
        <strain evidence="5">ATCC 12662 / DSM 519 / JCM 1433 / CCUG 9281 / NCIMB 10654 / HF</strain>
    </source>
</reference>
<dbReference type="KEGG" id="cst:CLOST_0316"/>
<feature type="domain" description="Zinc-ribbon" evidence="3">
    <location>
        <begin position="2"/>
        <end position="22"/>
    </location>
</feature>
<keyword evidence="2" id="KW-0812">Transmembrane</keyword>
<keyword evidence="2" id="KW-0472">Membrane</keyword>
<evidence type="ECO:0000313" key="4">
    <source>
        <dbReference type="EMBL" id="CBH20446.1"/>
    </source>
</evidence>
<dbReference type="BioCyc" id="CSTI499177:GJE9-325-MONOMER"/>
<dbReference type="eggNOG" id="ENOG502ZBCC">
    <property type="taxonomic scope" value="Bacteria"/>
</dbReference>
<dbReference type="AlphaFoldDB" id="E3PUW6"/>
<evidence type="ECO:0000256" key="1">
    <source>
        <dbReference type="SAM" id="MobiDB-lite"/>
    </source>
</evidence>
<dbReference type="Pfam" id="PF13240">
    <property type="entry name" value="Zn_Ribbon_1"/>
    <property type="match status" value="1"/>
</dbReference>
<proteinExistence type="predicted"/>
<dbReference type="HOGENOM" id="CLU_326716_0_0_9"/>
<feature type="region of interest" description="Disordered" evidence="1">
    <location>
        <begin position="29"/>
        <end position="62"/>
    </location>
</feature>
<protein>
    <recommendedName>
        <fullName evidence="3">Zinc-ribbon domain-containing protein</fullName>
    </recommendedName>
</protein>
<evidence type="ECO:0000256" key="2">
    <source>
        <dbReference type="SAM" id="Phobius"/>
    </source>
</evidence>
<dbReference type="STRING" id="1511.CLOST_0316"/>
<keyword evidence="2" id="KW-1133">Transmembrane helix</keyword>
<evidence type="ECO:0000313" key="5">
    <source>
        <dbReference type="Proteomes" id="UP000007041"/>
    </source>
</evidence>
<evidence type="ECO:0000259" key="3">
    <source>
        <dbReference type="Pfam" id="PF13240"/>
    </source>
</evidence>
<name>E3PUW6_ACESD</name>
<dbReference type="InterPro" id="IPR026870">
    <property type="entry name" value="Zinc_ribbon_dom"/>
</dbReference>
<feature type="transmembrane region" description="Helical" evidence="2">
    <location>
        <begin position="105"/>
        <end position="126"/>
    </location>
</feature>
<organism evidence="4 5">
    <name type="scientific">Acetoanaerobium sticklandii (strain ATCC 12662 / DSM 519 / JCM 1433 / CCUG 9281 / NCIMB 10654 / HF)</name>
    <name type="common">Clostridium sticklandii</name>
    <dbReference type="NCBI Taxonomy" id="499177"/>
    <lineage>
        <taxon>Bacteria</taxon>
        <taxon>Bacillati</taxon>
        <taxon>Bacillota</taxon>
        <taxon>Clostridia</taxon>
        <taxon>Peptostreptococcales</taxon>
        <taxon>Filifactoraceae</taxon>
        <taxon>Acetoanaerobium</taxon>
    </lineage>
</organism>
<sequence length="881" mass="99467">MFCRYCGTKIPDTAKFCKNCGKATSKQEKSNEQFANQDFENKENQNNVKISESKAPYETLNQREDLNEKEKLNEMKKQKTYEKINDYKPKINDSKEISPKKTGGFFKIFAPIMSLALIGLLLNYLIGPFNIPKIDDFSFAKKTIENNEKPQVLPKVEYSASELKAESMKAVVSPENPMANLEGVIVDFGEFNLSEEKSLEIVSLPSKIDEVAGVEFQAYDFNLEDMKEFNTLVDITLNYNPEGLTEEEQAKTITIAWFDESIEQWIPILSSVDTENKTVTFSTEHFSMFAILKNTTNKGKSVFYYPNNEYKGVTTPVLVDSGALIDVLDKVDTKPFELLLRDRSVPTNDVVSTGANYLNIITGSADQLEALSNALLPSIMRVGESVSNRFAGLGIAAVSLKISNQLSRGVPLNTVLRDNAFNILEIALIVAVSVKASPFIAAAATAVWIGGIVDELTYDPEDITSYLDDVERVYDYFSMEQVTYNFDTKSCGYIIPVPGKKVKLRENEYMLSTQADWARVLSKIRKDNLESPHLIKEEVNKVVESYSSAFWRAYAKDMAGVFYWIDGRALLRSNQLADTLEWPKTNEKLQKYAQRTIVRTHDRLQTVYNEMAKVENHQLGVQYTLAAMDLAESLNQTIYFEAIDPNLEKPGFAKSVHASKYFELESNGFHQEDFVASERHEDSNIVFRCNLYHYILAGSPNQLATYPFAPSEAAIPVRDGYIGFSFTSPNTKIEFPSEIQQGEILGHWSIYSNYSNNGVFIPPGLSKEGEENFKKEHGIVGEPESRGFKVVFYPDGTFYAEVRSAGNIIDSSFSGTYKTMEYEGANKGTYYYLADIDESTIINKGQMVYRNVGEGPDLKFYFSEKDGKKLLFEETTQTYLE</sequence>
<dbReference type="Proteomes" id="UP000007041">
    <property type="component" value="Chromosome"/>
</dbReference>
<feature type="compositionally biased region" description="Polar residues" evidence="1">
    <location>
        <begin position="32"/>
        <end position="50"/>
    </location>
</feature>
<keyword evidence="5" id="KW-1185">Reference proteome</keyword>